<dbReference type="InterPro" id="IPR029026">
    <property type="entry name" value="tRNA_m1G_MTases_N"/>
</dbReference>
<evidence type="ECO:0000259" key="7">
    <source>
        <dbReference type="Pfam" id="PF00588"/>
    </source>
</evidence>
<keyword evidence="9" id="KW-1185">Reference proteome</keyword>
<sequence>MKQLCIVLDRLRSAHNTGNIFRIAEAVGAAEIIACGYTPAPPHPKLEKTAMGADKMVPCRVMPDSATAVRTLREEGYRMILAAECMPGSRFAWEMKYEFPLAIVFGNEALGVAPETLELVDGLVSLPMFGEKSSINVGNSAAAILYAVIAATRYGVHV</sequence>
<evidence type="ECO:0000256" key="6">
    <source>
        <dbReference type="ARBA" id="ARBA00022884"/>
    </source>
</evidence>
<name>A0A2U1ALU0_9BACT</name>
<proteinExistence type="predicted"/>
<evidence type="ECO:0000256" key="4">
    <source>
        <dbReference type="ARBA" id="ARBA00022691"/>
    </source>
</evidence>
<evidence type="ECO:0000313" key="8">
    <source>
        <dbReference type="EMBL" id="PVY37271.1"/>
    </source>
</evidence>
<dbReference type="Proteomes" id="UP000245959">
    <property type="component" value="Unassembled WGS sequence"/>
</dbReference>
<dbReference type="InterPro" id="IPR029028">
    <property type="entry name" value="Alpha/beta_knot_MTases"/>
</dbReference>
<accession>A0A2U1ALU0</accession>
<keyword evidence="2 8" id="KW-0489">Methyltransferase</keyword>
<dbReference type="EMBL" id="QEKH01000031">
    <property type="protein sequence ID" value="PVY37271.1"/>
    <property type="molecule type" value="Genomic_DNA"/>
</dbReference>
<keyword evidence="5" id="KW-0819">tRNA processing</keyword>
<keyword evidence="1" id="KW-0820">tRNA-binding</keyword>
<dbReference type="RefSeq" id="WP_165833131.1">
    <property type="nucleotide sequence ID" value="NZ_CAJKCJ010000014.1"/>
</dbReference>
<protein>
    <submittedName>
        <fullName evidence="8">SpoU rRNA methylase family protein</fullName>
    </submittedName>
</protein>
<dbReference type="SUPFAM" id="SSF75217">
    <property type="entry name" value="alpha/beta knot"/>
    <property type="match status" value="1"/>
</dbReference>
<reference evidence="8 9" key="1">
    <citation type="submission" date="2018-04" db="EMBL/GenBank/DDBJ databases">
        <title>Genomic Encyclopedia of Type Strains, Phase IV (KMG-IV): sequencing the most valuable type-strain genomes for metagenomic binning, comparative biology and taxonomic classification.</title>
        <authorList>
            <person name="Goeker M."/>
        </authorList>
    </citation>
    <scope>NUCLEOTIDE SEQUENCE [LARGE SCALE GENOMIC DNA]</scope>
    <source>
        <strain evidence="8 9">DSM 14823</strain>
    </source>
</reference>
<evidence type="ECO:0000256" key="1">
    <source>
        <dbReference type="ARBA" id="ARBA00022555"/>
    </source>
</evidence>
<dbReference type="GO" id="GO:0008173">
    <property type="term" value="F:RNA methyltransferase activity"/>
    <property type="evidence" value="ECO:0007669"/>
    <property type="project" value="InterPro"/>
</dbReference>
<dbReference type="Gene3D" id="3.40.1280.10">
    <property type="match status" value="1"/>
</dbReference>
<dbReference type="GO" id="GO:0002938">
    <property type="term" value="P:tRNA guanine ribose methylation"/>
    <property type="evidence" value="ECO:0007669"/>
    <property type="project" value="TreeGrafter"/>
</dbReference>
<evidence type="ECO:0000256" key="5">
    <source>
        <dbReference type="ARBA" id="ARBA00022694"/>
    </source>
</evidence>
<comment type="caution">
    <text evidence="8">The sequence shown here is derived from an EMBL/GenBank/DDBJ whole genome shotgun (WGS) entry which is preliminary data.</text>
</comment>
<evidence type="ECO:0000256" key="2">
    <source>
        <dbReference type="ARBA" id="ARBA00022603"/>
    </source>
</evidence>
<dbReference type="PANTHER" id="PTHR43453:SF1">
    <property type="entry name" value="TRNA_RRNA METHYLTRANSFERASE SPOU TYPE DOMAIN-CONTAINING PROTEIN"/>
    <property type="match status" value="1"/>
</dbReference>
<evidence type="ECO:0000256" key="3">
    <source>
        <dbReference type="ARBA" id="ARBA00022679"/>
    </source>
</evidence>
<dbReference type="InterPro" id="IPR001537">
    <property type="entry name" value="SpoU_MeTrfase"/>
</dbReference>
<keyword evidence="6" id="KW-0694">RNA-binding</keyword>
<dbReference type="GO" id="GO:0000049">
    <property type="term" value="F:tRNA binding"/>
    <property type="evidence" value="ECO:0007669"/>
    <property type="project" value="UniProtKB-KW"/>
</dbReference>
<dbReference type="GeneID" id="78296601"/>
<gene>
    <name evidence="8" type="ORF">C8D82_13110</name>
</gene>
<dbReference type="PANTHER" id="PTHR43453">
    <property type="entry name" value="RRNA METHYLASE-LIKE"/>
    <property type="match status" value="1"/>
</dbReference>
<keyword evidence="3" id="KW-0808">Transferase</keyword>
<dbReference type="InterPro" id="IPR033671">
    <property type="entry name" value="TrmH"/>
</dbReference>
<organism evidence="8 9">
    <name type="scientific">Victivallis vadensis</name>
    <dbReference type="NCBI Taxonomy" id="172901"/>
    <lineage>
        <taxon>Bacteria</taxon>
        <taxon>Pseudomonadati</taxon>
        <taxon>Lentisphaerota</taxon>
        <taxon>Lentisphaeria</taxon>
        <taxon>Victivallales</taxon>
        <taxon>Victivallaceae</taxon>
        <taxon>Victivallis</taxon>
    </lineage>
</organism>
<dbReference type="Pfam" id="PF00588">
    <property type="entry name" value="SpoU_methylase"/>
    <property type="match status" value="1"/>
</dbReference>
<keyword evidence="4" id="KW-0949">S-adenosyl-L-methionine</keyword>
<feature type="domain" description="tRNA/rRNA methyltransferase SpoU type" evidence="7">
    <location>
        <begin position="4"/>
        <end position="146"/>
    </location>
</feature>
<dbReference type="AlphaFoldDB" id="A0A2U1ALU0"/>
<evidence type="ECO:0000313" key="9">
    <source>
        <dbReference type="Proteomes" id="UP000245959"/>
    </source>
</evidence>